<dbReference type="InterPro" id="IPR013783">
    <property type="entry name" value="Ig-like_fold"/>
</dbReference>
<comment type="caution">
    <text evidence="1">The sequence shown here is derived from an EMBL/GenBank/DDBJ whole genome shotgun (WGS) entry which is preliminary data.</text>
</comment>
<dbReference type="GeneID" id="68572812"/>
<keyword evidence="2" id="KW-1185">Reference proteome</keyword>
<proteinExistence type="predicted"/>
<dbReference type="AlphaFoldDB" id="A0AAV3T4T2"/>
<organism evidence="1 2">
    <name type="scientific">Salarchaeum japonicum</name>
    <dbReference type="NCBI Taxonomy" id="555573"/>
    <lineage>
        <taxon>Archaea</taxon>
        <taxon>Methanobacteriati</taxon>
        <taxon>Methanobacteriota</taxon>
        <taxon>Stenosarchaea group</taxon>
        <taxon>Halobacteria</taxon>
        <taxon>Halobacteriales</taxon>
        <taxon>Halobacteriaceae</taxon>
    </lineage>
</organism>
<dbReference type="PROSITE" id="PS51257">
    <property type="entry name" value="PROKAR_LIPOPROTEIN"/>
    <property type="match status" value="1"/>
</dbReference>
<dbReference type="RefSeq" id="WP_227262191.1">
    <property type="nucleotide sequence ID" value="NZ_BAAADU010000002.1"/>
</dbReference>
<dbReference type="Gene3D" id="2.60.40.10">
    <property type="entry name" value="Immunoglobulins"/>
    <property type="match status" value="1"/>
</dbReference>
<dbReference type="EMBL" id="BAAADU010000002">
    <property type="protein sequence ID" value="GAA0659478.1"/>
    <property type="molecule type" value="Genomic_DNA"/>
</dbReference>
<gene>
    <name evidence="1" type="ORF">GCM10009019_25010</name>
</gene>
<dbReference type="Proteomes" id="UP001500194">
    <property type="component" value="Unassembled WGS sequence"/>
</dbReference>
<accession>A0AAV3T4T2</accession>
<sequence length="121" mass="12620">MHRRAFLRRGAAVGTVAAVGGLAGCSSGGGSEFTLSTHGTTIVELDDGRLGVDVTVTNTGDATQSGIVYVTAELNGEKSVELRQVTLDAHATRTVTVPYDVQYSEVESFSASATVRRAEDD</sequence>
<evidence type="ECO:0000313" key="2">
    <source>
        <dbReference type="Proteomes" id="UP001500194"/>
    </source>
</evidence>
<protein>
    <submittedName>
        <fullName evidence="1">Uncharacterized protein</fullName>
    </submittedName>
</protein>
<evidence type="ECO:0000313" key="1">
    <source>
        <dbReference type="EMBL" id="GAA0659478.1"/>
    </source>
</evidence>
<name>A0AAV3T4T2_9EURY</name>
<reference evidence="1 2" key="1">
    <citation type="journal article" date="2019" name="Int. J. Syst. Evol. Microbiol.">
        <title>The Global Catalogue of Microorganisms (GCM) 10K type strain sequencing project: providing services to taxonomists for standard genome sequencing and annotation.</title>
        <authorList>
            <consortium name="The Broad Institute Genomics Platform"/>
            <consortium name="The Broad Institute Genome Sequencing Center for Infectious Disease"/>
            <person name="Wu L."/>
            <person name="Ma J."/>
        </authorList>
    </citation>
    <scope>NUCLEOTIDE SEQUENCE [LARGE SCALE GENOMIC DNA]</scope>
    <source>
        <strain evidence="1 2">JCM 16327</strain>
    </source>
</reference>